<keyword evidence="2" id="KW-0472">Membrane</keyword>
<name>A0ABP8MMK2_9BACT</name>
<dbReference type="InterPro" id="IPR037066">
    <property type="entry name" value="Plug_dom_sf"/>
</dbReference>
<dbReference type="Gene3D" id="2.170.130.10">
    <property type="entry name" value="TonB-dependent receptor, plug domain"/>
    <property type="match status" value="1"/>
</dbReference>
<dbReference type="SUPFAM" id="SSF49464">
    <property type="entry name" value="Carboxypeptidase regulatory domain-like"/>
    <property type="match status" value="1"/>
</dbReference>
<dbReference type="SUPFAM" id="SSF56935">
    <property type="entry name" value="Porins"/>
    <property type="match status" value="1"/>
</dbReference>
<dbReference type="PANTHER" id="PTHR40980">
    <property type="entry name" value="PLUG DOMAIN-CONTAINING PROTEIN"/>
    <property type="match status" value="1"/>
</dbReference>
<feature type="compositionally biased region" description="Polar residues" evidence="4">
    <location>
        <begin position="364"/>
        <end position="379"/>
    </location>
</feature>
<evidence type="ECO:0000256" key="3">
    <source>
        <dbReference type="ARBA" id="ARBA00023237"/>
    </source>
</evidence>
<comment type="subcellular location">
    <subcellularLocation>
        <location evidence="1">Cell outer membrane</location>
    </subcellularLocation>
</comment>
<dbReference type="InterPro" id="IPR041700">
    <property type="entry name" value="OMP_b-brl_3"/>
</dbReference>
<evidence type="ECO:0000256" key="4">
    <source>
        <dbReference type="SAM" id="MobiDB-lite"/>
    </source>
</evidence>
<sequence>MAGVSITLRSERTHSTGSVATTREDGSFVLSILSNQSYELVITYMGYTPKKLHLPSSPSTQPTLNPITLSPQSTTLQEVTVTARKKLIHYEADKLIYQVADDPESTNLTTFEILRKIPMLTIDGDDNIAINGKSHYQVLLNNRPSSLFVNNVSDAFKSLPAGSVKSIEIITHPSARYEAEGVGGIINIITHRKNVTGYSGSVRGGFSTPGGPSVGGSVLAKAGKLGLSGLWGYTGNTSPTTTHSTYRLDKVNQTALQQTGENRSTGNFLNLGGELSWQPNDLNLLTMYYNTSQSNNQSLATTVANMTDANGVSLQSYRSLNTFRTRSPGHDWGIDYQLSFKKSTSQLLTVSYKELSNSSSSGSDNTLPERSNSSVTGGHSENDYRFTEQTAQLDYTQPLKKHSLEAGVKAIWRFNASDYFFDREDAGTGLFMRDPSLTNQYTNRQDIYAGYVSLSLQAGPWLLRVGARAEQTHVSANFQTTGTRISQSYFNIIPNSTLSRRFGNATTLSVSYSQRLQRPGLYYLNPYVNNLDPYNISYGNPTLGATVNHVADVTLSTFVNHTNLSVNLNHSFTDNAILRFTTIGADTVARTTYGNIGTEQNSGITVGTGFTFFRKLSLNLNSSLSYRKYTTSIDRQFKTTAGFTYRLSTTGSYSLGKTLRAGMSMAYNSSTLFFQGRTVGFFTHSSTLNYSFLKNRKANLALSLNSPFQLARRNHTVTELSRFYMVRDHVVIMRRYTLTLNYRFGKLQGGIKRKRRGIANDDLLSQ</sequence>
<dbReference type="InterPro" id="IPR036942">
    <property type="entry name" value="Beta-barrel_TonB_sf"/>
</dbReference>
<evidence type="ECO:0000259" key="5">
    <source>
        <dbReference type="Pfam" id="PF14905"/>
    </source>
</evidence>
<reference evidence="7" key="1">
    <citation type="journal article" date="2019" name="Int. J. Syst. Evol. Microbiol.">
        <title>The Global Catalogue of Microorganisms (GCM) 10K type strain sequencing project: providing services to taxonomists for standard genome sequencing and annotation.</title>
        <authorList>
            <consortium name="The Broad Institute Genomics Platform"/>
            <consortium name="The Broad Institute Genome Sequencing Center for Infectious Disease"/>
            <person name="Wu L."/>
            <person name="Ma J."/>
        </authorList>
    </citation>
    <scope>NUCLEOTIDE SEQUENCE [LARGE SCALE GENOMIC DNA]</scope>
    <source>
        <strain evidence="7">JCM 17927</strain>
    </source>
</reference>
<protein>
    <submittedName>
        <fullName evidence="6">Outer membrane beta-barrel family protein</fullName>
    </submittedName>
</protein>
<dbReference type="Proteomes" id="UP001501175">
    <property type="component" value="Unassembled WGS sequence"/>
</dbReference>
<evidence type="ECO:0000313" key="7">
    <source>
        <dbReference type="Proteomes" id="UP001501175"/>
    </source>
</evidence>
<evidence type="ECO:0000256" key="1">
    <source>
        <dbReference type="ARBA" id="ARBA00004442"/>
    </source>
</evidence>
<dbReference type="PANTHER" id="PTHR40980:SF4">
    <property type="entry name" value="TONB-DEPENDENT RECEPTOR-LIKE BETA-BARREL DOMAIN-CONTAINING PROTEIN"/>
    <property type="match status" value="1"/>
</dbReference>
<evidence type="ECO:0000313" key="6">
    <source>
        <dbReference type="EMBL" id="GAA4451412.1"/>
    </source>
</evidence>
<comment type="caution">
    <text evidence="6">The sequence shown here is derived from an EMBL/GenBank/DDBJ whole genome shotgun (WGS) entry which is preliminary data.</text>
</comment>
<accession>A0ABP8MMK2</accession>
<gene>
    <name evidence="6" type="ORF">GCM10023189_13430</name>
</gene>
<dbReference type="Gene3D" id="2.40.170.20">
    <property type="entry name" value="TonB-dependent receptor, beta-barrel domain"/>
    <property type="match status" value="1"/>
</dbReference>
<proteinExistence type="predicted"/>
<keyword evidence="3" id="KW-0998">Cell outer membrane</keyword>
<dbReference type="InterPro" id="IPR008969">
    <property type="entry name" value="CarboxyPept-like_regulatory"/>
</dbReference>
<feature type="domain" description="Outer membrane protein beta-barrel" evidence="5">
    <location>
        <begin position="348"/>
        <end position="742"/>
    </location>
</feature>
<keyword evidence="7" id="KW-1185">Reference proteome</keyword>
<feature type="region of interest" description="Disordered" evidence="4">
    <location>
        <begin position="355"/>
        <end position="382"/>
    </location>
</feature>
<dbReference type="EMBL" id="BAABHD010000014">
    <property type="protein sequence ID" value="GAA4451412.1"/>
    <property type="molecule type" value="Genomic_DNA"/>
</dbReference>
<dbReference type="Pfam" id="PF14905">
    <property type="entry name" value="OMP_b-brl_3"/>
    <property type="match status" value="1"/>
</dbReference>
<organism evidence="6 7">
    <name type="scientific">Nibrella saemangeumensis</name>
    <dbReference type="NCBI Taxonomy" id="1084526"/>
    <lineage>
        <taxon>Bacteria</taxon>
        <taxon>Pseudomonadati</taxon>
        <taxon>Bacteroidota</taxon>
        <taxon>Cytophagia</taxon>
        <taxon>Cytophagales</taxon>
        <taxon>Spirosomataceae</taxon>
        <taxon>Nibrella</taxon>
    </lineage>
</organism>
<evidence type="ECO:0000256" key="2">
    <source>
        <dbReference type="ARBA" id="ARBA00023136"/>
    </source>
</evidence>